<proteinExistence type="predicted"/>
<dbReference type="GO" id="GO:0006355">
    <property type="term" value="P:regulation of DNA-templated transcription"/>
    <property type="evidence" value="ECO:0007669"/>
    <property type="project" value="UniProtKB-ARBA"/>
</dbReference>
<dbReference type="PRINTS" id="PR00455">
    <property type="entry name" value="HTHTETR"/>
</dbReference>
<dbReference type="InterPro" id="IPR050109">
    <property type="entry name" value="HTH-type_TetR-like_transc_reg"/>
</dbReference>
<keyword evidence="5" id="KW-1185">Reference proteome</keyword>
<dbReference type="Pfam" id="PF00440">
    <property type="entry name" value="TetR_N"/>
    <property type="match status" value="1"/>
</dbReference>
<evidence type="ECO:0000256" key="2">
    <source>
        <dbReference type="PROSITE-ProRule" id="PRU00335"/>
    </source>
</evidence>
<dbReference type="Gene3D" id="1.10.10.60">
    <property type="entry name" value="Homeodomain-like"/>
    <property type="match status" value="1"/>
</dbReference>
<dbReference type="KEGG" id="vhy:G7082_03510"/>
<dbReference type="GO" id="GO:0003677">
    <property type="term" value="F:DNA binding"/>
    <property type="evidence" value="ECO:0007669"/>
    <property type="project" value="UniProtKB-UniRule"/>
</dbReference>
<evidence type="ECO:0000256" key="1">
    <source>
        <dbReference type="ARBA" id="ARBA00023125"/>
    </source>
</evidence>
<evidence type="ECO:0000313" key="4">
    <source>
        <dbReference type="EMBL" id="QIL47669.1"/>
    </source>
</evidence>
<dbReference type="RefSeq" id="WP_166033841.1">
    <property type="nucleotide sequence ID" value="NZ_CP049887.1"/>
</dbReference>
<dbReference type="EMBL" id="CP049887">
    <property type="protein sequence ID" value="QIL47669.1"/>
    <property type="molecule type" value="Genomic_DNA"/>
</dbReference>
<evidence type="ECO:0000259" key="3">
    <source>
        <dbReference type="PROSITE" id="PS50977"/>
    </source>
</evidence>
<dbReference type="Gene3D" id="1.10.357.10">
    <property type="entry name" value="Tetracycline Repressor, domain 2"/>
    <property type="match status" value="1"/>
</dbReference>
<dbReference type="PROSITE" id="PS50977">
    <property type="entry name" value="HTH_TETR_2"/>
    <property type="match status" value="1"/>
</dbReference>
<dbReference type="InterPro" id="IPR001647">
    <property type="entry name" value="HTH_TetR"/>
</dbReference>
<gene>
    <name evidence="4" type="ORF">G7082_03510</name>
</gene>
<dbReference type="PANTHER" id="PTHR30328">
    <property type="entry name" value="TRANSCRIPTIONAL REPRESSOR"/>
    <property type="match status" value="1"/>
</dbReference>
<dbReference type="SUPFAM" id="SSF46689">
    <property type="entry name" value="Homeodomain-like"/>
    <property type="match status" value="1"/>
</dbReference>
<dbReference type="AlphaFoldDB" id="A0A6G8ARS2"/>
<reference evidence="4 5" key="1">
    <citation type="submission" date="2020-03" db="EMBL/GenBank/DDBJ databases">
        <title>Vagococcus sp. nov., isolated from beetles.</title>
        <authorList>
            <person name="Hyun D.-W."/>
            <person name="Bae J.-W."/>
        </authorList>
    </citation>
    <scope>NUCLEOTIDE SEQUENCE [LARGE SCALE GENOMIC DNA]</scope>
    <source>
        <strain evidence="4 5">HDW17B</strain>
    </source>
</reference>
<name>A0A6G8ARS2_9ENTE</name>
<dbReference type="PANTHER" id="PTHR30328:SF54">
    <property type="entry name" value="HTH-TYPE TRANSCRIPTIONAL REPRESSOR SCO4008"/>
    <property type="match status" value="1"/>
</dbReference>
<evidence type="ECO:0000313" key="5">
    <source>
        <dbReference type="Proteomes" id="UP000501747"/>
    </source>
</evidence>
<dbReference type="InterPro" id="IPR036271">
    <property type="entry name" value="Tet_transcr_reg_TetR-rel_C_sf"/>
</dbReference>
<accession>A0A6G8ARS2</accession>
<dbReference type="Proteomes" id="UP000501747">
    <property type="component" value="Chromosome"/>
</dbReference>
<dbReference type="InterPro" id="IPR009057">
    <property type="entry name" value="Homeodomain-like_sf"/>
</dbReference>
<feature type="domain" description="HTH tetR-type" evidence="3">
    <location>
        <begin position="2"/>
        <end position="62"/>
    </location>
</feature>
<keyword evidence="1 2" id="KW-0238">DNA-binding</keyword>
<organism evidence="4 5">
    <name type="scientific">Vagococcus hydrophili</name>
    <dbReference type="NCBI Taxonomy" id="2714947"/>
    <lineage>
        <taxon>Bacteria</taxon>
        <taxon>Bacillati</taxon>
        <taxon>Bacillota</taxon>
        <taxon>Bacilli</taxon>
        <taxon>Lactobacillales</taxon>
        <taxon>Enterococcaceae</taxon>
        <taxon>Vagococcus</taxon>
    </lineage>
</organism>
<protein>
    <submittedName>
        <fullName evidence="4">TetR/AcrR family transcriptional regulator</fullName>
    </submittedName>
</protein>
<feature type="DNA-binding region" description="H-T-H motif" evidence="2">
    <location>
        <begin position="25"/>
        <end position="44"/>
    </location>
</feature>
<sequence length="202" mass="23934">MEERQQEMLSVAIKEFATNGYYKTKMEIIAEKADVSKGLVFHYYKSKKNLYVEAIREAIRRLEKTFDFNEFPVDSLINLFDYSIKKKFEIAEEYQAEMQLMLDIYSDLDHLPLDLKEEIMTYIETVRESSYEVTAQIIRKMPIKEEIQVADVVSLVLMVFNQIEQNAKLKMMNQKVVDLHFFDQMLVDGKKQLRILETGFLK</sequence>
<dbReference type="SUPFAM" id="SSF48498">
    <property type="entry name" value="Tetracyclin repressor-like, C-terminal domain"/>
    <property type="match status" value="1"/>
</dbReference>